<reference evidence="2" key="1">
    <citation type="submission" date="2021-02" db="EMBL/GenBank/DDBJ databases">
        <title>Psilocybe cubensis genome.</title>
        <authorList>
            <person name="Mckernan K.J."/>
            <person name="Crawford S."/>
            <person name="Trippe A."/>
            <person name="Kane L.T."/>
            <person name="Mclaughlin S."/>
        </authorList>
    </citation>
    <scope>NUCLEOTIDE SEQUENCE [LARGE SCALE GENOMIC DNA]</scope>
    <source>
        <strain evidence="2">MGC-MH-2018</strain>
    </source>
</reference>
<proteinExistence type="predicted"/>
<name>A0A8H7Y933_PSICU</name>
<evidence type="ECO:0000256" key="1">
    <source>
        <dbReference type="SAM" id="MobiDB-lite"/>
    </source>
</evidence>
<dbReference type="EMBL" id="JAFIQS010000001">
    <property type="protein sequence ID" value="KAG5173581.1"/>
    <property type="molecule type" value="Genomic_DNA"/>
</dbReference>
<protein>
    <submittedName>
        <fullName evidence="2">Uncharacterized protein</fullName>
    </submittedName>
</protein>
<feature type="compositionally biased region" description="Acidic residues" evidence="1">
    <location>
        <begin position="606"/>
        <end position="630"/>
    </location>
</feature>
<sequence>MEDIFLKDCTATFKLAPSYGCDGRLYHLSGRANHPQHGEIAFIVGYAIKNRQHWLDYGDFMQIMEGENSDLRKLTHDVFNNSLELYPWLYDGTRRSGTGVWGEELNRGNILLIEIIRVDEKFIRKGVGSWLLKKFLNSPHCTSAQINRQKPQKFDEDPLVRQMQEAIQRYPVFARPQRPVPHAHIFCLPGTIGRKFVTEDDIIAFFRKNGFRRVGRTQFLCYSSDPDHPSHNLALAEDPLYLAQEFPEEPAPDTVDLHATIAKKDLPNIADAIRKQHSIDPTSIHQKNIVGFTPTHVAALSRNRNALEALLELGVQDDLKLTDNKLGATPLEALEESMCLYRATKEHVWNTWKGYPSADLRCQFLLKKALNMPFSAATEEEYSAKYRLGCTCGQCSQGWLSRRMRYRLAVTANDLYDTPHELFEMGCASAKESGKPFNLQDFSFSTDLAHIPPVMHSKMDEEFCRLWLKLFQTIYVQLKKTDGMMIPTPAQLSQFPIARALIGKGAKVEYALDLLTNTARDQSPFGDGTFDEMGLEDYDKLPRCDNDLAFGFVREKLGLDPRLQWGPYSSIASCMGGSYLENLGLDAERAECFERLLNMGDKDTLGDDEDEDDEDEDDEMEEDDDDDDDE</sequence>
<dbReference type="OrthoDB" id="508139at2759"/>
<dbReference type="AlphaFoldDB" id="A0A8H7Y933"/>
<gene>
    <name evidence="2" type="ORF">JR316_000238</name>
</gene>
<dbReference type="Gene3D" id="1.25.40.20">
    <property type="entry name" value="Ankyrin repeat-containing domain"/>
    <property type="match status" value="1"/>
</dbReference>
<organism evidence="2">
    <name type="scientific">Psilocybe cubensis</name>
    <name type="common">Psychedelic mushroom</name>
    <name type="synonym">Stropharia cubensis</name>
    <dbReference type="NCBI Taxonomy" id="181762"/>
    <lineage>
        <taxon>Eukaryota</taxon>
        <taxon>Fungi</taxon>
        <taxon>Dikarya</taxon>
        <taxon>Basidiomycota</taxon>
        <taxon>Agaricomycotina</taxon>
        <taxon>Agaricomycetes</taxon>
        <taxon>Agaricomycetidae</taxon>
        <taxon>Agaricales</taxon>
        <taxon>Agaricineae</taxon>
        <taxon>Strophariaceae</taxon>
        <taxon>Psilocybe</taxon>
    </lineage>
</organism>
<comment type="caution">
    <text evidence="2">The sequence shown here is derived from an EMBL/GenBank/DDBJ whole genome shotgun (WGS) entry which is preliminary data.</text>
</comment>
<evidence type="ECO:0000313" key="2">
    <source>
        <dbReference type="EMBL" id="KAG5173581.1"/>
    </source>
</evidence>
<dbReference type="InterPro" id="IPR036770">
    <property type="entry name" value="Ankyrin_rpt-contain_sf"/>
</dbReference>
<feature type="region of interest" description="Disordered" evidence="1">
    <location>
        <begin position="598"/>
        <end position="630"/>
    </location>
</feature>
<accession>A0A8H7Y933</accession>